<dbReference type="Proteomes" id="UP000014480">
    <property type="component" value="Unassembled WGS sequence"/>
</dbReference>
<dbReference type="OrthoDB" id="19653at2759"/>
<evidence type="ECO:0000313" key="1">
    <source>
        <dbReference type="EMBL" id="TDZ17630.1"/>
    </source>
</evidence>
<dbReference type="STRING" id="1213857.N4VKM7"/>
<organism evidence="1 2">
    <name type="scientific">Colletotrichum orbiculare (strain 104-T / ATCC 96160 / CBS 514.97 / LARS 414 / MAFF 240422)</name>
    <name type="common">Cucumber anthracnose fungus</name>
    <name type="synonym">Colletotrichum lagenarium</name>
    <dbReference type="NCBI Taxonomy" id="1213857"/>
    <lineage>
        <taxon>Eukaryota</taxon>
        <taxon>Fungi</taxon>
        <taxon>Dikarya</taxon>
        <taxon>Ascomycota</taxon>
        <taxon>Pezizomycotina</taxon>
        <taxon>Sordariomycetes</taxon>
        <taxon>Hypocreomycetidae</taxon>
        <taxon>Glomerellales</taxon>
        <taxon>Glomerellaceae</taxon>
        <taxon>Colletotrichum</taxon>
        <taxon>Colletotrichum orbiculare species complex</taxon>
    </lineage>
</organism>
<name>N4VKM7_COLOR</name>
<gene>
    <name evidence="1" type="ORF">Cob_v009553</name>
</gene>
<dbReference type="AlphaFoldDB" id="N4VKM7"/>
<proteinExistence type="predicted"/>
<keyword evidence="2" id="KW-1185">Reference proteome</keyword>
<evidence type="ECO:0000313" key="2">
    <source>
        <dbReference type="Proteomes" id="UP000014480"/>
    </source>
</evidence>
<reference evidence="2" key="1">
    <citation type="journal article" date="2013" name="New Phytol.">
        <title>Comparative genomic and transcriptomic analyses reveal the hemibiotrophic stage shift of Colletotrichum fungi.</title>
        <authorList>
            <person name="Gan P."/>
            <person name="Ikeda K."/>
            <person name="Irieda H."/>
            <person name="Narusaka M."/>
            <person name="O'Connell R.J."/>
            <person name="Narusaka Y."/>
            <person name="Takano Y."/>
            <person name="Kubo Y."/>
            <person name="Shirasu K."/>
        </authorList>
    </citation>
    <scope>NUCLEOTIDE SEQUENCE [LARGE SCALE GENOMIC DNA]</scope>
    <source>
        <strain evidence="2">104-T / ATCC 96160 / CBS 514.97 / LARS 414 / MAFF 240422</strain>
    </source>
</reference>
<accession>N4VKM7</accession>
<reference evidence="2" key="2">
    <citation type="journal article" date="2019" name="Mol. Plant Microbe Interact.">
        <title>Genome sequence resources for four phytopathogenic fungi from the Colletotrichum orbiculare species complex.</title>
        <authorList>
            <person name="Gan P."/>
            <person name="Tsushima A."/>
            <person name="Narusaka M."/>
            <person name="Narusaka Y."/>
            <person name="Takano Y."/>
            <person name="Kubo Y."/>
            <person name="Shirasu K."/>
        </authorList>
    </citation>
    <scope>GENOME REANNOTATION</scope>
    <source>
        <strain evidence="2">104-T / ATCC 96160 / CBS 514.97 / LARS 414 / MAFF 240422</strain>
    </source>
</reference>
<dbReference type="HOGENOM" id="CLU_2512529_0_0_1"/>
<protein>
    <submittedName>
        <fullName evidence="1">Uncharacterized protein</fullName>
    </submittedName>
</protein>
<comment type="caution">
    <text evidence="1">The sequence shown here is derived from an EMBL/GenBank/DDBJ whole genome shotgun (WGS) entry which is preliminary data.</text>
</comment>
<dbReference type="EMBL" id="AMCV02000028">
    <property type="protein sequence ID" value="TDZ17630.1"/>
    <property type="molecule type" value="Genomic_DNA"/>
</dbReference>
<sequence length="85" mass="9027">MVFHSLHVVFCRTLAIDTAATGRNGLHPGGFVGVIPEADMPFCTVVAEYTATIAASQGDTLAQARPFPVTIGDIDAALAWLWEPE</sequence>